<feature type="compositionally biased region" description="Low complexity" evidence="1">
    <location>
        <begin position="70"/>
        <end position="86"/>
    </location>
</feature>
<feature type="compositionally biased region" description="Low complexity" evidence="1">
    <location>
        <begin position="37"/>
        <end position="54"/>
    </location>
</feature>
<comment type="caution">
    <text evidence="2">The sequence shown here is derived from an EMBL/GenBank/DDBJ whole genome shotgun (WGS) entry which is preliminary data.</text>
</comment>
<accession>A0A1V5MCE4</accession>
<feature type="region of interest" description="Disordered" evidence="1">
    <location>
        <begin position="1"/>
        <end position="90"/>
    </location>
</feature>
<feature type="region of interest" description="Disordered" evidence="1">
    <location>
        <begin position="131"/>
        <end position="160"/>
    </location>
</feature>
<organism evidence="2">
    <name type="scientific">candidate division TA06 bacterium ADurb.Bin417</name>
    <dbReference type="NCBI Taxonomy" id="1852828"/>
    <lineage>
        <taxon>Bacteria</taxon>
        <taxon>Bacteria division TA06</taxon>
    </lineage>
</organism>
<dbReference type="Proteomes" id="UP000485484">
    <property type="component" value="Unassembled WGS sequence"/>
</dbReference>
<proteinExistence type="predicted"/>
<evidence type="ECO:0000256" key="1">
    <source>
        <dbReference type="SAM" id="MobiDB-lite"/>
    </source>
</evidence>
<gene>
    <name evidence="2" type="ORF">BWY73_01305</name>
</gene>
<sequence length="246" mass="26014">MVPGGCRAGQQPGGADLPGPVRRRRRQRPGEPLPAFRPRGAEAAQGAGRQPGLRLRPEGGRLRGRGRGGALLPRGGRALPPAGPQGRHLHRQHAPLRDALQGTARGPWLGGGQRLRRALLLPVAADLPLRRLPQQPRLPGFSQGGHPDQPGGDRGGFPPLRQLVQRPRADVVPVRALPPPLPGVPGPQVPARRLPRYLRGDQPRGAQPAQPGPLQPALVRRTLAVAGHPGPAPARLDRLPVPGPGR</sequence>
<protein>
    <submittedName>
        <fullName evidence="2">Uncharacterized protein</fullName>
    </submittedName>
</protein>
<dbReference type="EMBL" id="MWAK01000255">
    <property type="protein sequence ID" value="OPZ90491.1"/>
    <property type="molecule type" value="Genomic_DNA"/>
</dbReference>
<feature type="compositionally biased region" description="Pro residues" evidence="1">
    <location>
        <begin position="176"/>
        <end position="188"/>
    </location>
</feature>
<name>A0A1V5MCE4_UNCT6</name>
<evidence type="ECO:0000313" key="2">
    <source>
        <dbReference type="EMBL" id="OPZ90491.1"/>
    </source>
</evidence>
<dbReference type="AlphaFoldDB" id="A0A1V5MCE4"/>
<feature type="region of interest" description="Disordered" evidence="1">
    <location>
        <begin position="173"/>
        <end position="246"/>
    </location>
</feature>
<reference evidence="2" key="1">
    <citation type="submission" date="2017-02" db="EMBL/GenBank/DDBJ databases">
        <title>Delving into the versatile metabolic prowess of the omnipresent phylum Bacteroidetes.</title>
        <authorList>
            <person name="Nobu M.K."/>
            <person name="Mei R."/>
            <person name="Narihiro T."/>
            <person name="Kuroda K."/>
            <person name="Liu W.-T."/>
        </authorList>
    </citation>
    <scope>NUCLEOTIDE SEQUENCE</scope>
    <source>
        <strain evidence="2">ADurb.Bin417</strain>
    </source>
</reference>